<dbReference type="InterPro" id="IPR006311">
    <property type="entry name" value="TAT_signal"/>
</dbReference>
<dbReference type="EMBL" id="QUAL01000380">
    <property type="protein sequence ID" value="RIQ13292.1"/>
    <property type="molecule type" value="Genomic_DNA"/>
</dbReference>
<reference evidence="2 3" key="1">
    <citation type="submission" date="2018-09" db="EMBL/GenBank/DDBJ databases">
        <title>Isolation, diversity and antifungal activity of actinobacteria from wheat.</title>
        <authorList>
            <person name="Han C."/>
        </authorList>
    </citation>
    <scope>NUCLEOTIDE SEQUENCE [LARGE SCALE GENOMIC DNA]</scope>
    <source>
        <strain evidence="2 3">NEAU-YY265</strain>
    </source>
</reference>
<accession>A0A418KIQ2</accession>
<dbReference type="PROSITE" id="PS51318">
    <property type="entry name" value="TAT"/>
    <property type="match status" value="1"/>
</dbReference>
<sequence length="150" mass="15945">MEITMALRAITRSALAAAAALGAAVAALSAAPAAQAWEGDGRCETGEVCLYWGGNYTGAFRDYSGSVWDFAGHRYPNNGTGAGQSVKNNAASVINRDGAAAIIYYNEGYTGPYDYVAPYTRRNLYYTWNDNASMVDLCVYCGTYPSGTAE</sequence>
<dbReference type="Pfam" id="PF03995">
    <property type="entry name" value="Inhibitor_I36"/>
    <property type="match status" value="1"/>
</dbReference>
<gene>
    <name evidence="2" type="ORF">DY240_25930</name>
</gene>
<proteinExistence type="predicted"/>
<dbReference type="Proteomes" id="UP000284057">
    <property type="component" value="Unassembled WGS sequence"/>
</dbReference>
<feature type="signal peptide" evidence="1">
    <location>
        <begin position="1"/>
        <end position="36"/>
    </location>
</feature>
<dbReference type="Gene3D" id="2.60.20.10">
    <property type="entry name" value="Crystallins"/>
    <property type="match status" value="1"/>
</dbReference>
<evidence type="ECO:0000313" key="3">
    <source>
        <dbReference type="Proteomes" id="UP000284057"/>
    </source>
</evidence>
<organism evidence="2 3">
    <name type="scientific">Jiangella rhizosphaerae</name>
    <dbReference type="NCBI Taxonomy" id="2293569"/>
    <lineage>
        <taxon>Bacteria</taxon>
        <taxon>Bacillati</taxon>
        <taxon>Actinomycetota</taxon>
        <taxon>Actinomycetes</taxon>
        <taxon>Jiangellales</taxon>
        <taxon>Jiangellaceae</taxon>
        <taxon>Jiangella</taxon>
    </lineage>
</organism>
<keyword evidence="3" id="KW-1185">Reference proteome</keyword>
<name>A0A418KIQ2_9ACTN</name>
<keyword evidence="1" id="KW-0732">Signal</keyword>
<comment type="caution">
    <text evidence="2">The sequence shown here is derived from an EMBL/GenBank/DDBJ whole genome shotgun (WGS) entry which is preliminary data.</text>
</comment>
<evidence type="ECO:0000313" key="2">
    <source>
        <dbReference type="EMBL" id="RIQ13292.1"/>
    </source>
</evidence>
<protein>
    <submittedName>
        <fullName evidence="2">Peptidase M23</fullName>
    </submittedName>
</protein>
<feature type="chain" id="PRO_5019073561" evidence="1">
    <location>
        <begin position="37"/>
        <end position="150"/>
    </location>
</feature>
<dbReference type="AlphaFoldDB" id="A0A418KIQ2"/>
<evidence type="ECO:0000256" key="1">
    <source>
        <dbReference type="SAM" id="SignalP"/>
    </source>
</evidence>